<feature type="domain" description="BED-type" evidence="11">
    <location>
        <begin position="77"/>
        <end position="133"/>
    </location>
</feature>
<evidence type="ECO:0000313" key="12">
    <source>
        <dbReference type="EMBL" id="KAF7150091.1"/>
    </source>
</evidence>
<keyword evidence="2" id="KW-0479">Metal-binding</keyword>
<keyword evidence="6" id="KW-0238">DNA-binding</keyword>
<dbReference type="InterPro" id="IPR003656">
    <property type="entry name" value="Znf_BED"/>
</dbReference>
<organism evidence="12 13">
    <name type="scientific">Rhododendron simsii</name>
    <name type="common">Sims's rhododendron</name>
    <dbReference type="NCBI Taxonomy" id="118357"/>
    <lineage>
        <taxon>Eukaryota</taxon>
        <taxon>Viridiplantae</taxon>
        <taxon>Streptophyta</taxon>
        <taxon>Embryophyta</taxon>
        <taxon>Tracheophyta</taxon>
        <taxon>Spermatophyta</taxon>
        <taxon>Magnoliopsida</taxon>
        <taxon>eudicotyledons</taxon>
        <taxon>Gunneridae</taxon>
        <taxon>Pentapetalae</taxon>
        <taxon>asterids</taxon>
        <taxon>Ericales</taxon>
        <taxon>Ericaceae</taxon>
        <taxon>Ericoideae</taxon>
        <taxon>Rhodoreae</taxon>
        <taxon>Rhododendron</taxon>
    </lineage>
</organism>
<dbReference type="SUPFAM" id="SSF53098">
    <property type="entry name" value="Ribonuclease H-like"/>
    <property type="match status" value="1"/>
</dbReference>
<accession>A0A834H955</accession>
<evidence type="ECO:0000256" key="4">
    <source>
        <dbReference type="ARBA" id="ARBA00022833"/>
    </source>
</evidence>
<dbReference type="PROSITE" id="PS50808">
    <property type="entry name" value="ZF_BED"/>
    <property type="match status" value="1"/>
</dbReference>
<protein>
    <recommendedName>
        <fullName evidence="11">BED-type domain-containing protein</fullName>
    </recommendedName>
</protein>
<evidence type="ECO:0000259" key="11">
    <source>
        <dbReference type="PROSITE" id="PS50808"/>
    </source>
</evidence>
<sequence length="573" mass="66396">MDSSNFDFTLCGELEDDVVDVEEVELGGNSNPPVSTNADVIDVQDDTIVEVGQNTENRLKRKVPPREPKPKKEPGKRYRSPYWDHFNEIKENEVTKWAECKYCNKRYAAESKKHGVSNLKAHIPACPLYPNRDQHGQQNLSFRPTDGGGVDVVTHVFSFDDCKRALAEMVIIDELPFRFVEGIGFRKFCKVMQPKFSSVSRQTITRDNASSNATAIEYLKRKTMDWKKTVLEHEYIHRRCCAHILNLIVAEGLKDTSESILRVRDVVRYVKSSPQRMETFNKYMEKEKIKSQQTVCLDVCTRWNSTYLMLEVAIKFKKAFQRMGEEDSSFIKKFGIKEGEEDLSLELEGLVAMDPRFKLRWVKFFYTKSKGKAEGEKMEKKVKDVLNRLYDSYAKEGEVRQNVSSASPMPRVENEDCDSHLNLAMEFDTYLEEEYSSVCSSEVDKYLGDLCERRDNLDFDILMWWKNNSNKYPILSKIARDVLAVPVSTIASESAFSTGGRILDPFRSSLSPSMVETLVCTQNWLLSTVPISLRQAMDKVEDFERGSNFEHTWELWGWEQQHYGEWTMEYWLI</sequence>
<evidence type="ECO:0000256" key="1">
    <source>
        <dbReference type="ARBA" id="ARBA00004123"/>
    </source>
</evidence>
<gene>
    <name evidence="12" type="ORF">RHSIM_Rhsim02G0147200</name>
</gene>
<comment type="subcellular location">
    <subcellularLocation>
        <location evidence="1">Nucleus</location>
    </subcellularLocation>
</comment>
<dbReference type="InterPro" id="IPR052035">
    <property type="entry name" value="ZnF_BED_domain_contain"/>
</dbReference>
<dbReference type="SUPFAM" id="SSF57667">
    <property type="entry name" value="beta-beta-alpha zinc fingers"/>
    <property type="match status" value="1"/>
</dbReference>
<evidence type="ECO:0000256" key="2">
    <source>
        <dbReference type="ARBA" id="ARBA00022723"/>
    </source>
</evidence>
<dbReference type="PANTHER" id="PTHR46481:SF8">
    <property type="entry name" value="ZINC FINGER BED DOMAIN-CONTAINING PROTEIN RICESLEEPER 1-LIKE"/>
    <property type="match status" value="1"/>
</dbReference>
<dbReference type="EMBL" id="WJXA01000002">
    <property type="protein sequence ID" value="KAF7150091.1"/>
    <property type="molecule type" value="Genomic_DNA"/>
</dbReference>
<dbReference type="Proteomes" id="UP000626092">
    <property type="component" value="Unassembled WGS sequence"/>
</dbReference>
<dbReference type="GO" id="GO:0003677">
    <property type="term" value="F:DNA binding"/>
    <property type="evidence" value="ECO:0007669"/>
    <property type="project" value="UniProtKB-KW"/>
</dbReference>
<evidence type="ECO:0000256" key="7">
    <source>
        <dbReference type="ARBA" id="ARBA00023163"/>
    </source>
</evidence>
<dbReference type="SUPFAM" id="SSF140996">
    <property type="entry name" value="Hermes dimerisation domain"/>
    <property type="match status" value="1"/>
</dbReference>
<dbReference type="Pfam" id="PF02892">
    <property type="entry name" value="zf-BED"/>
    <property type="match status" value="1"/>
</dbReference>
<dbReference type="InterPro" id="IPR036236">
    <property type="entry name" value="Znf_C2H2_sf"/>
</dbReference>
<dbReference type="InterPro" id="IPR008906">
    <property type="entry name" value="HATC_C_dom"/>
</dbReference>
<reference evidence="12" key="1">
    <citation type="submission" date="2019-11" db="EMBL/GenBank/DDBJ databases">
        <authorList>
            <person name="Liu Y."/>
            <person name="Hou J."/>
            <person name="Li T.-Q."/>
            <person name="Guan C.-H."/>
            <person name="Wu X."/>
            <person name="Wu H.-Z."/>
            <person name="Ling F."/>
            <person name="Zhang R."/>
            <person name="Shi X.-G."/>
            <person name="Ren J.-P."/>
            <person name="Chen E.-F."/>
            <person name="Sun J.-M."/>
        </authorList>
    </citation>
    <scope>NUCLEOTIDE SEQUENCE</scope>
    <source>
        <strain evidence="12">Adult_tree_wgs_1</strain>
        <tissue evidence="12">Leaves</tissue>
    </source>
</reference>
<keyword evidence="4" id="KW-0862">Zinc</keyword>
<keyword evidence="13" id="KW-1185">Reference proteome</keyword>
<dbReference type="Pfam" id="PF05699">
    <property type="entry name" value="Dimer_Tnp_hAT"/>
    <property type="match status" value="1"/>
</dbReference>
<evidence type="ECO:0000256" key="6">
    <source>
        <dbReference type="ARBA" id="ARBA00023125"/>
    </source>
</evidence>
<evidence type="ECO:0000256" key="9">
    <source>
        <dbReference type="PROSITE-ProRule" id="PRU00027"/>
    </source>
</evidence>
<name>A0A834H955_RHOSS</name>
<dbReference type="GO" id="GO:0046983">
    <property type="term" value="F:protein dimerization activity"/>
    <property type="evidence" value="ECO:0007669"/>
    <property type="project" value="InterPro"/>
</dbReference>
<evidence type="ECO:0000313" key="13">
    <source>
        <dbReference type="Proteomes" id="UP000626092"/>
    </source>
</evidence>
<keyword evidence="8" id="KW-0539">Nucleus</keyword>
<keyword evidence="5" id="KW-0805">Transcription regulation</keyword>
<evidence type="ECO:0000256" key="5">
    <source>
        <dbReference type="ARBA" id="ARBA00023015"/>
    </source>
</evidence>
<dbReference type="InterPro" id="IPR012337">
    <property type="entry name" value="RNaseH-like_sf"/>
</dbReference>
<feature type="region of interest" description="Disordered" evidence="10">
    <location>
        <begin position="52"/>
        <end position="78"/>
    </location>
</feature>
<evidence type="ECO:0000256" key="3">
    <source>
        <dbReference type="ARBA" id="ARBA00022771"/>
    </source>
</evidence>
<dbReference type="GO" id="GO:0005634">
    <property type="term" value="C:nucleus"/>
    <property type="evidence" value="ECO:0007669"/>
    <property type="project" value="UniProtKB-SubCell"/>
</dbReference>
<dbReference type="GO" id="GO:0008270">
    <property type="term" value="F:zinc ion binding"/>
    <property type="evidence" value="ECO:0007669"/>
    <property type="project" value="UniProtKB-KW"/>
</dbReference>
<feature type="compositionally biased region" description="Basic and acidic residues" evidence="10">
    <location>
        <begin position="64"/>
        <end position="76"/>
    </location>
</feature>
<dbReference type="OrthoDB" id="1718237at2759"/>
<dbReference type="AlphaFoldDB" id="A0A834H955"/>
<dbReference type="SMART" id="SM00614">
    <property type="entry name" value="ZnF_BED"/>
    <property type="match status" value="1"/>
</dbReference>
<comment type="caution">
    <text evidence="12">The sequence shown here is derived from an EMBL/GenBank/DDBJ whole genome shotgun (WGS) entry which is preliminary data.</text>
</comment>
<dbReference type="PANTHER" id="PTHR46481">
    <property type="entry name" value="ZINC FINGER BED DOMAIN-CONTAINING PROTEIN 4"/>
    <property type="match status" value="1"/>
</dbReference>
<proteinExistence type="predicted"/>
<keyword evidence="7" id="KW-0804">Transcription</keyword>
<keyword evidence="3 9" id="KW-0863">Zinc-finger</keyword>
<evidence type="ECO:0000256" key="8">
    <source>
        <dbReference type="ARBA" id="ARBA00023242"/>
    </source>
</evidence>
<evidence type="ECO:0000256" key="10">
    <source>
        <dbReference type="SAM" id="MobiDB-lite"/>
    </source>
</evidence>